<dbReference type="EMBL" id="PKSG01000585">
    <property type="protein sequence ID" value="POR34019.1"/>
    <property type="molecule type" value="Genomic_DNA"/>
</dbReference>
<dbReference type="PANTHER" id="PTHR11556:SF35">
    <property type="entry name" value="SEDOHEPTULOSE-1,7-BISPHOSPHATASE, CHLOROPLASTIC"/>
    <property type="match status" value="1"/>
</dbReference>
<dbReference type="OrthoDB" id="3886144at2759"/>
<dbReference type="InterPro" id="IPR000146">
    <property type="entry name" value="FBPase_class-1"/>
</dbReference>
<dbReference type="InterPro" id="IPR020548">
    <property type="entry name" value="Fructose_bisphosphatase_AS"/>
</dbReference>
<dbReference type="InterPro" id="IPR044015">
    <property type="entry name" value="FBPase_C_dom"/>
</dbReference>
<dbReference type="InterPro" id="IPR023079">
    <property type="entry name" value="SBPase"/>
</dbReference>
<evidence type="ECO:0000256" key="8">
    <source>
        <dbReference type="SAM" id="MobiDB-lite"/>
    </source>
</evidence>
<dbReference type="GO" id="GO:0006002">
    <property type="term" value="P:fructose 6-phosphate metabolic process"/>
    <property type="evidence" value="ECO:0007669"/>
    <property type="project" value="TreeGrafter"/>
</dbReference>
<keyword evidence="4" id="KW-0479">Metal-binding</keyword>
<comment type="caution">
    <text evidence="11">The sequence shown here is derived from an EMBL/GenBank/DDBJ whole genome shotgun (WGS) entry which is preliminary data.</text>
</comment>
<dbReference type="PIRSF" id="PIRSF000904">
    <property type="entry name" value="FBPtase_SBPase"/>
    <property type="match status" value="1"/>
</dbReference>
<sequence>MDSQLDQLLSSIGRPALCKSVLPTLLYCIADIAFALRTSHNVALAGAANAFGDDQLNVDVAAENLVRDALAKCLAVVAASSEEDPVERPVQHSQGQGQTAEAASSEQYTVAFDPLDGSSIIAPNWTVGTIIGIWDGASALHQPPAERQVAAVLGVYGPRTTAIVAIRVPGAEPACLEVGIGEQDFQFQVVRSRVRFADPPFTTRYFAPANLRAAAESPSYMRLITQYVERKYTLRYSGGLVPDVVHALVKGHGVYVSPVTAASRAKLRRLYELCPIALVVDCAGGKAIDPANGEEILNRPLESCDDRAGLVCGTADEVDEVKRELLGASLEHGSRAVAKTPGSAV</sequence>
<evidence type="ECO:0000256" key="2">
    <source>
        <dbReference type="ARBA" id="ARBA00005215"/>
    </source>
</evidence>
<gene>
    <name evidence="11" type="ORF">TPAR_05784</name>
</gene>
<dbReference type="GO" id="GO:0006000">
    <property type="term" value="P:fructose metabolic process"/>
    <property type="evidence" value="ECO:0007669"/>
    <property type="project" value="TreeGrafter"/>
</dbReference>
<feature type="compositionally biased region" description="Polar residues" evidence="8">
    <location>
        <begin position="91"/>
        <end position="104"/>
    </location>
</feature>
<keyword evidence="12" id="KW-1185">Reference proteome</keyword>
<accession>A0A2S4KV08</accession>
<dbReference type="GO" id="GO:0030388">
    <property type="term" value="P:fructose 1,6-bisphosphate metabolic process"/>
    <property type="evidence" value="ECO:0007669"/>
    <property type="project" value="TreeGrafter"/>
</dbReference>
<dbReference type="PANTHER" id="PTHR11556">
    <property type="entry name" value="FRUCTOSE-1,6-BISPHOSPHATASE-RELATED"/>
    <property type="match status" value="1"/>
</dbReference>
<evidence type="ECO:0000256" key="5">
    <source>
        <dbReference type="ARBA" id="ARBA00022801"/>
    </source>
</evidence>
<evidence type="ECO:0000256" key="7">
    <source>
        <dbReference type="ARBA" id="ARBA00023277"/>
    </source>
</evidence>
<dbReference type="GO" id="GO:0005986">
    <property type="term" value="P:sucrose biosynthetic process"/>
    <property type="evidence" value="ECO:0007669"/>
    <property type="project" value="TreeGrafter"/>
</dbReference>
<dbReference type="AlphaFoldDB" id="A0A2S4KV08"/>
<name>A0A2S4KV08_9HYPO</name>
<evidence type="ECO:0000259" key="10">
    <source>
        <dbReference type="Pfam" id="PF18913"/>
    </source>
</evidence>
<evidence type="ECO:0000256" key="3">
    <source>
        <dbReference type="ARBA" id="ARBA00010941"/>
    </source>
</evidence>
<dbReference type="SUPFAM" id="SSF56655">
    <property type="entry name" value="Carbohydrate phosphatase"/>
    <property type="match status" value="1"/>
</dbReference>
<evidence type="ECO:0000313" key="11">
    <source>
        <dbReference type="EMBL" id="POR34019.1"/>
    </source>
</evidence>
<feature type="domain" description="Fructose-1-6-bisphosphatase class I N-terminal" evidence="9">
    <location>
        <begin position="21"/>
        <end position="182"/>
    </location>
</feature>
<comment type="cofactor">
    <cofactor evidence="1">
        <name>Mg(2+)</name>
        <dbReference type="ChEBI" id="CHEBI:18420"/>
    </cofactor>
</comment>
<dbReference type="PROSITE" id="PS00124">
    <property type="entry name" value="FBPASE"/>
    <property type="match status" value="1"/>
</dbReference>
<dbReference type="GO" id="GO:0005737">
    <property type="term" value="C:cytoplasm"/>
    <property type="evidence" value="ECO:0007669"/>
    <property type="project" value="TreeGrafter"/>
</dbReference>
<dbReference type="Gene3D" id="3.30.540.10">
    <property type="entry name" value="Fructose-1,6-Bisphosphatase, subunit A, domain 1"/>
    <property type="match status" value="1"/>
</dbReference>
<dbReference type="Pfam" id="PF18913">
    <property type="entry name" value="FBPase_C"/>
    <property type="match status" value="1"/>
</dbReference>
<feature type="domain" description="Fructose-1-6-bisphosphatase class 1 C-terminal" evidence="10">
    <location>
        <begin position="202"/>
        <end position="322"/>
    </location>
</feature>
<evidence type="ECO:0000256" key="6">
    <source>
        <dbReference type="ARBA" id="ARBA00022842"/>
    </source>
</evidence>
<dbReference type="GO" id="GO:0006094">
    <property type="term" value="P:gluconeogenesis"/>
    <property type="evidence" value="ECO:0007669"/>
    <property type="project" value="TreeGrafter"/>
</dbReference>
<comment type="pathway">
    <text evidence="2">Carbohydrate biosynthesis; Calvin cycle.</text>
</comment>
<feature type="region of interest" description="Disordered" evidence="8">
    <location>
        <begin position="84"/>
        <end position="104"/>
    </location>
</feature>
<proteinExistence type="inferred from homology"/>
<evidence type="ECO:0000256" key="4">
    <source>
        <dbReference type="ARBA" id="ARBA00022723"/>
    </source>
</evidence>
<reference evidence="11 12" key="1">
    <citation type="submission" date="2018-01" db="EMBL/GenBank/DDBJ databases">
        <title>Harnessing the power of phylogenomics to disentangle the directionality and signatures of interkingdom host jumping in the parasitic fungal genus Tolypocladium.</title>
        <authorList>
            <person name="Quandt C.A."/>
            <person name="Patterson W."/>
            <person name="Spatafora J.W."/>
        </authorList>
    </citation>
    <scope>NUCLEOTIDE SEQUENCE [LARGE SCALE GENOMIC DNA]</scope>
    <source>
        <strain evidence="11 12">NRBC 100945</strain>
    </source>
</reference>
<dbReference type="Proteomes" id="UP000237481">
    <property type="component" value="Unassembled WGS sequence"/>
</dbReference>
<dbReference type="GO" id="GO:0046872">
    <property type="term" value="F:metal ion binding"/>
    <property type="evidence" value="ECO:0007669"/>
    <property type="project" value="UniProtKB-KW"/>
</dbReference>
<organism evidence="11 12">
    <name type="scientific">Tolypocladium paradoxum</name>
    <dbReference type="NCBI Taxonomy" id="94208"/>
    <lineage>
        <taxon>Eukaryota</taxon>
        <taxon>Fungi</taxon>
        <taxon>Dikarya</taxon>
        <taxon>Ascomycota</taxon>
        <taxon>Pezizomycotina</taxon>
        <taxon>Sordariomycetes</taxon>
        <taxon>Hypocreomycetidae</taxon>
        <taxon>Hypocreales</taxon>
        <taxon>Ophiocordycipitaceae</taxon>
        <taxon>Tolypocladium</taxon>
    </lineage>
</organism>
<protein>
    <submittedName>
        <fullName evidence="11">Sedoheptulose-1,7-bisphosphatase</fullName>
    </submittedName>
</protein>
<keyword evidence="6" id="KW-0460">Magnesium</keyword>
<keyword evidence="7" id="KW-0119">Carbohydrate metabolism</keyword>
<dbReference type="Gene3D" id="3.40.190.80">
    <property type="match status" value="1"/>
</dbReference>
<comment type="similarity">
    <text evidence="3">Belongs to the FBPase class 1 family.</text>
</comment>
<dbReference type="PRINTS" id="PR01958">
    <property type="entry name" value="S17BPHPHTASE"/>
</dbReference>
<dbReference type="InterPro" id="IPR033391">
    <property type="entry name" value="FBPase_N"/>
</dbReference>
<dbReference type="Pfam" id="PF00316">
    <property type="entry name" value="FBPase"/>
    <property type="match status" value="1"/>
</dbReference>
<evidence type="ECO:0000259" key="9">
    <source>
        <dbReference type="Pfam" id="PF00316"/>
    </source>
</evidence>
<evidence type="ECO:0000256" key="1">
    <source>
        <dbReference type="ARBA" id="ARBA00001946"/>
    </source>
</evidence>
<dbReference type="STRING" id="94208.A0A2S4KV08"/>
<evidence type="ECO:0000313" key="12">
    <source>
        <dbReference type="Proteomes" id="UP000237481"/>
    </source>
</evidence>
<keyword evidence="5" id="KW-0378">Hydrolase</keyword>
<dbReference type="GO" id="GO:0042132">
    <property type="term" value="F:fructose 1,6-bisphosphate 1-phosphatase activity"/>
    <property type="evidence" value="ECO:0007669"/>
    <property type="project" value="TreeGrafter"/>
</dbReference>